<comment type="caution">
    <text evidence="1">The sequence shown here is derived from an EMBL/GenBank/DDBJ whole genome shotgun (WGS) entry which is preliminary data.</text>
</comment>
<dbReference type="AlphaFoldDB" id="A0AAD9QPF0"/>
<protein>
    <submittedName>
        <fullName evidence="1">Uncharacterized protein</fullName>
    </submittedName>
</protein>
<organism evidence="1 2">
    <name type="scientific">Acropora cervicornis</name>
    <name type="common">Staghorn coral</name>
    <dbReference type="NCBI Taxonomy" id="6130"/>
    <lineage>
        <taxon>Eukaryota</taxon>
        <taxon>Metazoa</taxon>
        <taxon>Cnidaria</taxon>
        <taxon>Anthozoa</taxon>
        <taxon>Hexacorallia</taxon>
        <taxon>Scleractinia</taxon>
        <taxon>Astrocoeniina</taxon>
        <taxon>Acroporidae</taxon>
        <taxon>Acropora</taxon>
    </lineage>
</organism>
<gene>
    <name evidence="1" type="ORF">P5673_011698</name>
</gene>
<evidence type="ECO:0000313" key="1">
    <source>
        <dbReference type="EMBL" id="KAK2564986.1"/>
    </source>
</evidence>
<reference evidence="1" key="1">
    <citation type="journal article" date="2023" name="G3 (Bethesda)">
        <title>Whole genome assembly and annotation of the endangered Caribbean coral Acropora cervicornis.</title>
        <authorList>
            <person name="Selwyn J.D."/>
            <person name="Vollmer S.V."/>
        </authorList>
    </citation>
    <scope>NUCLEOTIDE SEQUENCE</scope>
    <source>
        <strain evidence="1">K2</strain>
    </source>
</reference>
<keyword evidence="2" id="KW-1185">Reference proteome</keyword>
<dbReference type="EMBL" id="JARQWQ010000021">
    <property type="protein sequence ID" value="KAK2564986.1"/>
    <property type="molecule type" value="Genomic_DNA"/>
</dbReference>
<proteinExistence type="predicted"/>
<dbReference type="Proteomes" id="UP001249851">
    <property type="component" value="Unassembled WGS sequence"/>
</dbReference>
<evidence type="ECO:0000313" key="2">
    <source>
        <dbReference type="Proteomes" id="UP001249851"/>
    </source>
</evidence>
<name>A0AAD9QPF0_ACRCE</name>
<accession>A0AAD9QPF0</accession>
<reference evidence="1" key="2">
    <citation type="journal article" date="2023" name="Science">
        <title>Genomic signatures of disease resistance in endangered staghorn corals.</title>
        <authorList>
            <person name="Vollmer S.V."/>
            <person name="Selwyn J.D."/>
            <person name="Despard B.A."/>
            <person name="Roesel C.L."/>
        </authorList>
    </citation>
    <scope>NUCLEOTIDE SEQUENCE</scope>
    <source>
        <strain evidence="1">K2</strain>
    </source>
</reference>
<sequence>MKVMISPTRIGAKILQQRSILLKMAKEEASTLTRLSEIREVLKRAQTADKGALVHKLFGTPQNPAVNHKHQEHASLLLVFLLIQATLVTLDSLDSKWILQVMAKLLFVIEIKYSHAGIDFGVISHKKERGEIIKERSRENARVTLLECKLIQATLIKAGVLRRKDGAEETGDRAYDGLMRRGPFVNQRELSIQPGEETHCKLLVTEATLISGNEMHAQVRYTSPRDIVYVYSRQI</sequence>